<name>A0A1H7Y0Y4_STRJI</name>
<dbReference type="SMART" id="SM00506">
    <property type="entry name" value="A1pp"/>
    <property type="match status" value="1"/>
</dbReference>
<organism evidence="2 3">
    <name type="scientific">Streptacidiphilus jiangxiensis</name>
    <dbReference type="NCBI Taxonomy" id="235985"/>
    <lineage>
        <taxon>Bacteria</taxon>
        <taxon>Bacillati</taxon>
        <taxon>Actinomycetota</taxon>
        <taxon>Actinomycetes</taxon>
        <taxon>Kitasatosporales</taxon>
        <taxon>Streptomycetaceae</taxon>
        <taxon>Streptacidiphilus</taxon>
    </lineage>
</organism>
<dbReference type="Pfam" id="PF01661">
    <property type="entry name" value="Macro"/>
    <property type="match status" value="1"/>
</dbReference>
<dbReference type="OrthoDB" id="6194521at2"/>
<dbReference type="SUPFAM" id="SSF52949">
    <property type="entry name" value="Macro domain-like"/>
    <property type="match status" value="1"/>
</dbReference>
<gene>
    <name evidence="2" type="ORF">SAMN05414137_12653</name>
</gene>
<feature type="domain" description="Macro" evidence="1">
    <location>
        <begin position="1"/>
        <end position="184"/>
    </location>
</feature>
<accession>A0A1H7Y0Y4</accession>
<proteinExistence type="predicted"/>
<sequence>MEITLTQGDITRQRVDAIVNAANSSLLGGGGVDGAIHRAGGPEILAACRALRAGHYGKGLPTGQAVATTAGRLPARWVIHTVGPVHPRPEDGAPELARRTELLASCYRESLRIAAELGARSVALPAVSTGVYGWPMESAARTALGEVLELERKGSLGEALDEARFVLFGADAYGVFEQVLQELSHGPMVD</sequence>
<reference evidence="3" key="1">
    <citation type="submission" date="2016-10" db="EMBL/GenBank/DDBJ databases">
        <authorList>
            <person name="Varghese N."/>
        </authorList>
    </citation>
    <scope>NUCLEOTIDE SEQUENCE [LARGE SCALE GENOMIC DNA]</scope>
    <source>
        <strain evidence="3">DSM 45096 / BCRC 16803 / CGMCC 4.1857 / CIP 109030 / JCM 12277 / KCTC 19219 / NBRC 100920 / 33214</strain>
    </source>
</reference>
<keyword evidence="3" id="KW-1185">Reference proteome</keyword>
<protein>
    <submittedName>
        <fullName evidence="2">O-acetyl-ADP-ribose deacetylase (Regulator of RNase III), contains Macro domain</fullName>
    </submittedName>
</protein>
<dbReference type="PANTHER" id="PTHR11106:SF27">
    <property type="entry name" value="MACRO DOMAIN-CONTAINING PROTEIN"/>
    <property type="match status" value="1"/>
</dbReference>
<dbReference type="AlphaFoldDB" id="A0A1H7Y0Y4"/>
<dbReference type="InterPro" id="IPR043472">
    <property type="entry name" value="Macro_dom-like"/>
</dbReference>
<dbReference type="RefSeq" id="WP_042457794.1">
    <property type="nucleotide sequence ID" value="NZ_BBPN01000049.1"/>
</dbReference>
<evidence type="ECO:0000313" key="2">
    <source>
        <dbReference type="EMBL" id="SEM39856.1"/>
    </source>
</evidence>
<dbReference type="InterPro" id="IPR002589">
    <property type="entry name" value="Macro_dom"/>
</dbReference>
<dbReference type="PROSITE" id="PS51154">
    <property type="entry name" value="MACRO"/>
    <property type="match status" value="1"/>
</dbReference>
<dbReference type="EMBL" id="FOAZ01000026">
    <property type="protein sequence ID" value="SEM39856.1"/>
    <property type="molecule type" value="Genomic_DNA"/>
</dbReference>
<dbReference type="STRING" id="235985.SAMN05414137_12653"/>
<evidence type="ECO:0000313" key="3">
    <source>
        <dbReference type="Proteomes" id="UP000183015"/>
    </source>
</evidence>
<dbReference type="NCBIfam" id="NF001664">
    <property type="entry name" value="PRK00431.1-6"/>
    <property type="match status" value="1"/>
</dbReference>
<dbReference type="Proteomes" id="UP000183015">
    <property type="component" value="Unassembled WGS sequence"/>
</dbReference>
<dbReference type="eggNOG" id="COG2110">
    <property type="taxonomic scope" value="Bacteria"/>
</dbReference>
<dbReference type="Gene3D" id="3.40.220.10">
    <property type="entry name" value="Leucine Aminopeptidase, subunit E, domain 1"/>
    <property type="match status" value="1"/>
</dbReference>
<dbReference type="PANTHER" id="PTHR11106">
    <property type="entry name" value="GANGLIOSIDE INDUCED DIFFERENTIATION ASSOCIATED PROTEIN 2-RELATED"/>
    <property type="match status" value="1"/>
</dbReference>
<dbReference type="CDD" id="cd02908">
    <property type="entry name" value="Macro_OAADPr_deacetylase"/>
    <property type="match status" value="1"/>
</dbReference>
<evidence type="ECO:0000259" key="1">
    <source>
        <dbReference type="PROSITE" id="PS51154"/>
    </source>
</evidence>